<feature type="non-terminal residue" evidence="2">
    <location>
        <position position="115"/>
    </location>
</feature>
<feature type="domain" description="Methyltransferase" evidence="1">
    <location>
        <begin position="43"/>
        <end position="113"/>
    </location>
</feature>
<dbReference type="InterPro" id="IPR041698">
    <property type="entry name" value="Methyltransf_25"/>
</dbReference>
<name>A0A382FE61_9ZZZZ</name>
<reference evidence="2" key="1">
    <citation type="submission" date="2018-05" db="EMBL/GenBank/DDBJ databases">
        <authorList>
            <person name="Lanie J.A."/>
            <person name="Ng W.-L."/>
            <person name="Kazmierczak K.M."/>
            <person name="Andrzejewski T.M."/>
            <person name="Davidsen T.M."/>
            <person name="Wayne K.J."/>
            <person name="Tettelin H."/>
            <person name="Glass J.I."/>
            <person name="Rusch D."/>
            <person name="Podicherti R."/>
            <person name="Tsui H.-C.T."/>
            <person name="Winkler M.E."/>
        </authorList>
    </citation>
    <scope>NUCLEOTIDE SEQUENCE</scope>
</reference>
<protein>
    <recommendedName>
        <fullName evidence="1">Methyltransferase domain-containing protein</fullName>
    </recommendedName>
</protein>
<sequence length="115" mass="13065">MSIDKTIDFYNKNAENYCSKTIGIDLTQIYEKFLKYIPKQGAILDLGCGSGRDSLYFLNNGFDVTSMDASIEMVKLSSKLINQKTIHRKIEDIDFKDKFDGIWACASLLHINKNA</sequence>
<dbReference type="CDD" id="cd02440">
    <property type="entry name" value="AdoMet_MTases"/>
    <property type="match status" value="1"/>
</dbReference>
<dbReference type="EMBL" id="UINC01049333">
    <property type="protein sequence ID" value="SVB60985.1"/>
    <property type="molecule type" value="Genomic_DNA"/>
</dbReference>
<evidence type="ECO:0000259" key="1">
    <source>
        <dbReference type="Pfam" id="PF13649"/>
    </source>
</evidence>
<evidence type="ECO:0000313" key="2">
    <source>
        <dbReference type="EMBL" id="SVB60985.1"/>
    </source>
</evidence>
<accession>A0A382FE61</accession>
<gene>
    <name evidence="2" type="ORF">METZ01_LOCUS213839</name>
</gene>
<dbReference type="Pfam" id="PF13649">
    <property type="entry name" value="Methyltransf_25"/>
    <property type="match status" value="1"/>
</dbReference>
<organism evidence="2">
    <name type="scientific">marine metagenome</name>
    <dbReference type="NCBI Taxonomy" id="408172"/>
    <lineage>
        <taxon>unclassified sequences</taxon>
        <taxon>metagenomes</taxon>
        <taxon>ecological metagenomes</taxon>
    </lineage>
</organism>
<dbReference type="Gene3D" id="3.40.50.150">
    <property type="entry name" value="Vaccinia Virus protein VP39"/>
    <property type="match status" value="1"/>
</dbReference>
<dbReference type="InterPro" id="IPR029063">
    <property type="entry name" value="SAM-dependent_MTases_sf"/>
</dbReference>
<dbReference type="AlphaFoldDB" id="A0A382FE61"/>
<dbReference type="SUPFAM" id="SSF53335">
    <property type="entry name" value="S-adenosyl-L-methionine-dependent methyltransferases"/>
    <property type="match status" value="1"/>
</dbReference>
<proteinExistence type="predicted"/>